<organism evidence="1 2">
    <name type="scientific">Litorimonas cladophorae</name>
    <dbReference type="NCBI Taxonomy" id="1220491"/>
    <lineage>
        <taxon>Bacteria</taxon>
        <taxon>Pseudomonadati</taxon>
        <taxon>Pseudomonadota</taxon>
        <taxon>Alphaproteobacteria</taxon>
        <taxon>Maricaulales</taxon>
        <taxon>Robiginitomaculaceae</taxon>
    </lineage>
</organism>
<protein>
    <submittedName>
        <fullName evidence="1">Uncharacterized protein</fullName>
    </submittedName>
</protein>
<keyword evidence="2" id="KW-1185">Reference proteome</keyword>
<gene>
    <name evidence="1" type="ORF">GCM10011309_02410</name>
</gene>
<accession>A0A918KBD6</accession>
<proteinExistence type="predicted"/>
<dbReference type="EMBL" id="BMYV01000001">
    <property type="protein sequence ID" value="GGX57024.1"/>
    <property type="molecule type" value="Genomic_DNA"/>
</dbReference>
<reference evidence="1 2" key="1">
    <citation type="journal article" date="2014" name="Int. J. Syst. Evol. Microbiol.">
        <title>Complete genome sequence of Corynebacterium casei LMG S-19264T (=DSM 44701T), isolated from a smear-ripened cheese.</title>
        <authorList>
            <consortium name="US DOE Joint Genome Institute (JGI-PGF)"/>
            <person name="Walter F."/>
            <person name="Albersmeier A."/>
            <person name="Kalinowski J."/>
            <person name="Ruckert C."/>
        </authorList>
    </citation>
    <scope>NUCLEOTIDE SEQUENCE [LARGE SCALE GENOMIC DNA]</scope>
    <source>
        <strain evidence="1 2">KCTC 23968</strain>
    </source>
</reference>
<evidence type="ECO:0000313" key="2">
    <source>
        <dbReference type="Proteomes" id="UP000600865"/>
    </source>
</evidence>
<comment type="caution">
    <text evidence="1">The sequence shown here is derived from an EMBL/GenBank/DDBJ whole genome shotgun (WGS) entry which is preliminary data.</text>
</comment>
<dbReference type="Proteomes" id="UP000600865">
    <property type="component" value="Unassembled WGS sequence"/>
</dbReference>
<evidence type="ECO:0000313" key="1">
    <source>
        <dbReference type="EMBL" id="GGX57024.1"/>
    </source>
</evidence>
<sequence length="61" mass="6415">MSDRGTGFDDLGISTFDVFTFISVASMAKPATMYRIGGNATARKGITHAALEIAQIADSDC</sequence>
<name>A0A918KBD6_9PROT</name>
<dbReference type="AlphaFoldDB" id="A0A918KBD6"/>